<evidence type="ECO:0000313" key="3">
    <source>
        <dbReference type="Proteomes" id="UP000319213"/>
    </source>
</evidence>
<reference evidence="2 3" key="1">
    <citation type="submission" date="2019-06" db="EMBL/GenBank/DDBJ databases">
        <title>Sequencing the genomes of 1000 actinobacteria strains.</title>
        <authorList>
            <person name="Klenk H.-P."/>
        </authorList>
    </citation>
    <scope>NUCLEOTIDE SEQUENCE [LARGE SCALE GENOMIC DNA]</scope>
    <source>
        <strain evidence="2 3">DSM 43186</strain>
    </source>
</reference>
<feature type="domain" description="Glycosyltransferase 2-like" evidence="1">
    <location>
        <begin position="8"/>
        <end position="139"/>
    </location>
</feature>
<protein>
    <submittedName>
        <fullName evidence="2">Glycosyltransferase involved in cell wall biosynthesis</fullName>
    </submittedName>
</protein>
<evidence type="ECO:0000259" key="1">
    <source>
        <dbReference type="Pfam" id="PF00535"/>
    </source>
</evidence>
<dbReference type="CDD" id="cd00761">
    <property type="entry name" value="Glyco_tranf_GTA_type"/>
    <property type="match status" value="1"/>
</dbReference>
<dbReference type="PANTHER" id="PTHR43685">
    <property type="entry name" value="GLYCOSYLTRANSFERASE"/>
    <property type="match status" value="1"/>
</dbReference>
<dbReference type="GO" id="GO:0016740">
    <property type="term" value="F:transferase activity"/>
    <property type="evidence" value="ECO:0007669"/>
    <property type="project" value="UniProtKB-KW"/>
</dbReference>
<sequence>MSGPSVGVVIPTRGDRPALLRAALAAVLAQRHPGRLEVVIVADGCDVGAVRRQVADLAADGPRRVRVLANPGGPHLARARNAGIAALDTEWTAFCDDDDVWLPGRLAAQLAALRAEPGADFASCAIEVEYGGRRIPRLAGTDRIGPEHLVRSRMVMVHSSTFLFRGYRVDEDAPGGQNEDWDLALRAAKRRPIVHVDRPLVRVRWGLSHYATHWAGRIAGLEWMLDRHPELVADRRGAARVYGQLAFHHAALGNRRAAARWARRALGRRWAEPRAPLALAVAGGLLSPRFVLGLLHARGHGI</sequence>
<keyword evidence="2" id="KW-0808">Transferase</keyword>
<keyword evidence="3" id="KW-1185">Reference proteome</keyword>
<dbReference type="SUPFAM" id="SSF53448">
    <property type="entry name" value="Nucleotide-diphospho-sugar transferases"/>
    <property type="match status" value="1"/>
</dbReference>
<organism evidence="2 3">
    <name type="scientific">Thermopolyspora flexuosa</name>
    <dbReference type="NCBI Taxonomy" id="103836"/>
    <lineage>
        <taxon>Bacteria</taxon>
        <taxon>Bacillati</taxon>
        <taxon>Actinomycetota</taxon>
        <taxon>Actinomycetes</taxon>
        <taxon>Streptosporangiales</taxon>
        <taxon>Streptosporangiaceae</taxon>
        <taxon>Thermopolyspora</taxon>
    </lineage>
</organism>
<dbReference type="InterPro" id="IPR001173">
    <property type="entry name" value="Glyco_trans_2-like"/>
</dbReference>
<dbReference type="EMBL" id="VFPQ01000001">
    <property type="protein sequence ID" value="TQM73599.1"/>
    <property type="molecule type" value="Genomic_DNA"/>
</dbReference>
<name>A0A543ISN1_9ACTN</name>
<dbReference type="Proteomes" id="UP000319213">
    <property type="component" value="Unassembled WGS sequence"/>
</dbReference>
<dbReference type="Pfam" id="PF00535">
    <property type="entry name" value="Glycos_transf_2"/>
    <property type="match status" value="1"/>
</dbReference>
<proteinExistence type="predicted"/>
<dbReference type="OrthoDB" id="153025at2"/>
<comment type="caution">
    <text evidence="2">The sequence shown here is derived from an EMBL/GenBank/DDBJ whole genome shotgun (WGS) entry which is preliminary data.</text>
</comment>
<dbReference type="InterPro" id="IPR050834">
    <property type="entry name" value="Glycosyltransf_2"/>
</dbReference>
<dbReference type="PANTHER" id="PTHR43685:SF2">
    <property type="entry name" value="GLYCOSYLTRANSFERASE 2-LIKE DOMAIN-CONTAINING PROTEIN"/>
    <property type="match status" value="1"/>
</dbReference>
<dbReference type="RefSeq" id="WP_142257888.1">
    <property type="nucleotide sequence ID" value="NZ_BMPV01000004.1"/>
</dbReference>
<dbReference type="InterPro" id="IPR029044">
    <property type="entry name" value="Nucleotide-diphossugar_trans"/>
</dbReference>
<dbReference type="AlphaFoldDB" id="A0A543ISN1"/>
<accession>A0A543ISN1</accession>
<dbReference type="Gene3D" id="3.90.550.10">
    <property type="entry name" value="Spore Coat Polysaccharide Biosynthesis Protein SpsA, Chain A"/>
    <property type="match status" value="1"/>
</dbReference>
<gene>
    <name evidence="2" type="ORF">FHX40_0250</name>
</gene>
<evidence type="ECO:0000313" key="2">
    <source>
        <dbReference type="EMBL" id="TQM73599.1"/>
    </source>
</evidence>